<dbReference type="EMBL" id="JBHSBA010000015">
    <property type="protein sequence ID" value="MFC4128740.1"/>
    <property type="molecule type" value="Genomic_DNA"/>
</dbReference>
<dbReference type="Proteomes" id="UP001595767">
    <property type="component" value="Unassembled WGS sequence"/>
</dbReference>
<name>A0ABV8LDF7_9NOCA</name>
<evidence type="ECO:0000313" key="1">
    <source>
        <dbReference type="EMBL" id="MFC4128740.1"/>
    </source>
</evidence>
<reference evidence="2" key="1">
    <citation type="journal article" date="2019" name="Int. J. Syst. Evol. Microbiol.">
        <title>The Global Catalogue of Microorganisms (GCM) 10K type strain sequencing project: providing services to taxonomists for standard genome sequencing and annotation.</title>
        <authorList>
            <consortium name="The Broad Institute Genomics Platform"/>
            <consortium name="The Broad Institute Genome Sequencing Center for Infectious Disease"/>
            <person name="Wu L."/>
            <person name="Ma J."/>
        </authorList>
    </citation>
    <scope>NUCLEOTIDE SEQUENCE [LARGE SCALE GENOMIC DNA]</scope>
    <source>
        <strain evidence="2">CGMCC 4.7204</strain>
    </source>
</reference>
<dbReference type="RefSeq" id="WP_378554523.1">
    <property type="nucleotide sequence ID" value="NZ_JBHSBA010000015.1"/>
</dbReference>
<evidence type="ECO:0000313" key="2">
    <source>
        <dbReference type="Proteomes" id="UP001595767"/>
    </source>
</evidence>
<organism evidence="1 2">
    <name type="scientific">Nocardia rhizosphaerae</name>
    <dbReference type="NCBI Taxonomy" id="1691571"/>
    <lineage>
        <taxon>Bacteria</taxon>
        <taxon>Bacillati</taxon>
        <taxon>Actinomycetota</taxon>
        <taxon>Actinomycetes</taxon>
        <taxon>Mycobacteriales</taxon>
        <taxon>Nocardiaceae</taxon>
        <taxon>Nocardia</taxon>
    </lineage>
</organism>
<keyword evidence="2" id="KW-1185">Reference proteome</keyword>
<proteinExistence type="predicted"/>
<protein>
    <submittedName>
        <fullName evidence="1">Uncharacterized protein</fullName>
    </submittedName>
</protein>
<sequence>MRTVEVTDAPTRVEYAVWNLAGRTPAATECLTALGIPVRT</sequence>
<gene>
    <name evidence="1" type="ORF">ACFOW8_27795</name>
</gene>
<comment type="caution">
    <text evidence="1">The sequence shown here is derived from an EMBL/GenBank/DDBJ whole genome shotgun (WGS) entry which is preliminary data.</text>
</comment>
<accession>A0ABV8LDF7</accession>